<dbReference type="RefSeq" id="WP_012373536.1">
    <property type="nucleotide sequence ID" value="NC_010571.1"/>
</dbReference>
<evidence type="ECO:0000313" key="4">
    <source>
        <dbReference type="Proteomes" id="UP000007013"/>
    </source>
</evidence>
<accession>B1ZUF5</accession>
<protein>
    <submittedName>
        <fullName evidence="3">Alanine dehydrogenase</fullName>
        <ecNumber evidence="3">1.4.1.1</ecNumber>
    </submittedName>
</protein>
<evidence type="ECO:0000259" key="1">
    <source>
        <dbReference type="Pfam" id="PF02625"/>
    </source>
</evidence>
<proteinExistence type="predicted"/>
<gene>
    <name evidence="3" type="ordered locus">Oter_0709</name>
</gene>
<dbReference type="OrthoDB" id="9773039at2"/>
<dbReference type="InterPro" id="IPR027051">
    <property type="entry name" value="XdhC_Rossmann_dom"/>
</dbReference>
<dbReference type="EC" id="1.4.1.1" evidence="3"/>
<keyword evidence="3" id="KW-0560">Oxidoreductase</keyword>
<reference evidence="3 4" key="1">
    <citation type="journal article" date="2011" name="J. Bacteriol.">
        <title>Genome sequence of the verrucomicrobium Opitutus terrae PB90-1, an abundant inhabitant of rice paddy soil ecosystems.</title>
        <authorList>
            <person name="van Passel M.W."/>
            <person name="Kant R."/>
            <person name="Palva A."/>
            <person name="Copeland A."/>
            <person name="Lucas S."/>
            <person name="Lapidus A."/>
            <person name="Glavina del Rio T."/>
            <person name="Pitluck S."/>
            <person name="Goltsman E."/>
            <person name="Clum A."/>
            <person name="Sun H."/>
            <person name="Schmutz J."/>
            <person name="Larimer F.W."/>
            <person name="Land M.L."/>
            <person name="Hauser L."/>
            <person name="Kyrpides N."/>
            <person name="Mikhailova N."/>
            <person name="Richardson P.P."/>
            <person name="Janssen P.H."/>
            <person name="de Vos W.M."/>
            <person name="Smidt H."/>
        </authorList>
    </citation>
    <scope>NUCLEOTIDE SEQUENCE [LARGE SCALE GENOMIC DNA]</scope>
    <source>
        <strain evidence="4">DSM 11246 / JCM 15787 / PB90-1</strain>
    </source>
</reference>
<dbReference type="HOGENOM" id="CLU_041115_1_1_0"/>
<dbReference type="AlphaFoldDB" id="B1ZUF5"/>
<dbReference type="EMBL" id="CP001032">
    <property type="protein sequence ID" value="ACB73998.1"/>
    <property type="molecule type" value="Genomic_DNA"/>
</dbReference>
<dbReference type="InterPro" id="IPR003777">
    <property type="entry name" value="XdhC_CoxI"/>
</dbReference>
<evidence type="ECO:0000259" key="2">
    <source>
        <dbReference type="Pfam" id="PF13478"/>
    </source>
</evidence>
<dbReference type="Proteomes" id="UP000007013">
    <property type="component" value="Chromosome"/>
</dbReference>
<dbReference type="KEGG" id="ote:Oter_0709"/>
<feature type="domain" description="XdhC Rossmann" evidence="2">
    <location>
        <begin position="167"/>
        <end position="311"/>
    </location>
</feature>
<dbReference type="PANTHER" id="PTHR30388">
    <property type="entry name" value="ALDEHYDE OXIDOREDUCTASE MOLYBDENUM COFACTOR ASSEMBLY PROTEIN"/>
    <property type="match status" value="1"/>
</dbReference>
<sequence>MHELATLLHRLLDRRTYPAVLATLVSVAGSSYRRAGARLLIDATGERLGSISGGCLEEDVRTHAAEIVRTGQPKVVTYDTTSENDLVWGVGLGCHGVVDVFLENLSAPPAWATILQRNLEHRHTTDLAVVWRADDPAQLGTRLASELPDVTGGAGVFRQTLHPPPALYVFGAGDDAQPLVQLAKVLGWQVIVADPRAEFATPDRFPTADRLVVAPAARLVEPCAPPADACAVVMTHRYVHDVPILKQLFARTLNYVGLLGPKKRATRILADLANEGVHPIPQRLGRFHAPVGLDLGADSPQEVALSIVAEIQASLGGRDARPLREREKPIHG</sequence>
<dbReference type="PANTHER" id="PTHR30388:SF6">
    <property type="entry name" value="XANTHINE DEHYDROGENASE SUBUNIT A-RELATED"/>
    <property type="match status" value="1"/>
</dbReference>
<dbReference type="Pfam" id="PF13478">
    <property type="entry name" value="XdhC_C"/>
    <property type="match status" value="1"/>
</dbReference>
<name>B1ZUF5_OPITP</name>
<dbReference type="Pfam" id="PF02625">
    <property type="entry name" value="XdhC_CoxI"/>
    <property type="match status" value="1"/>
</dbReference>
<organism evidence="3 4">
    <name type="scientific">Opitutus terrae (strain DSM 11246 / JCM 15787 / PB90-1)</name>
    <dbReference type="NCBI Taxonomy" id="452637"/>
    <lineage>
        <taxon>Bacteria</taxon>
        <taxon>Pseudomonadati</taxon>
        <taxon>Verrucomicrobiota</taxon>
        <taxon>Opitutia</taxon>
        <taxon>Opitutales</taxon>
        <taxon>Opitutaceae</taxon>
        <taxon>Opitutus</taxon>
    </lineage>
</organism>
<dbReference type="STRING" id="452637.Oter_0709"/>
<keyword evidence="4" id="KW-1185">Reference proteome</keyword>
<dbReference type="InterPro" id="IPR052698">
    <property type="entry name" value="MoCofactor_Util/Proc"/>
</dbReference>
<dbReference type="eggNOG" id="COG1975">
    <property type="taxonomic scope" value="Bacteria"/>
</dbReference>
<evidence type="ECO:0000313" key="3">
    <source>
        <dbReference type="EMBL" id="ACB73998.1"/>
    </source>
</evidence>
<dbReference type="Gene3D" id="3.40.50.720">
    <property type="entry name" value="NAD(P)-binding Rossmann-like Domain"/>
    <property type="match status" value="1"/>
</dbReference>
<dbReference type="GO" id="GO:0000286">
    <property type="term" value="F:alanine dehydrogenase activity"/>
    <property type="evidence" value="ECO:0007669"/>
    <property type="project" value="UniProtKB-EC"/>
</dbReference>
<feature type="domain" description="XdhC- CoxI" evidence="1">
    <location>
        <begin position="15"/>
        <end position="79"/>
    </location>
</feature>